<sequence length="123" mass="14308">MKKNILLLLSFFMFSCSNKERKCQDFKTGKFVFTQEINGKKLSSTFTRTADLQIETFNGKTDTATVRWVNDCEFVLQKLHPKTMNEKKAIHMTILSSDENGYTFEYSFVGDGRKQRGRVTKQE</sequence>
<evidence type="ECO:0000313" key="1">
    <source>
        <dbReference type="EMBL" id="MEM0542664.1"/>
    </source>
</evidence>
<reference evidence="1 2" key="1">
    <citation type="submission" date="2024-03" db="EMBL/GenBank/DDBJ databases">
        <title>Two novel species of the genus Flavobacterium exhibiting potentially degradation of complex polysaccharides.</title>
        <authorList>
            <person name="Lian X."/>
        </authorList>
    </citation>
    <scope>NUCLEOTIDE SEQUENCE [LARGE SCALE GENOMIC DNA]</scope>
    <source>
        <strain evidence="2">j3</strain>
    </source>
</reference>
<dbReference type="Proteomes" id="UP001460072">
    <property type="component" value="Unassembled WGS sequence"/>
</dbReference>
<comment type="caution">
    <text evidence="1">The sequence shown here is derived from an EMBL/GenBank/DDBJ whole genome shotgun (WGS) entry which is preliminary data.</text>
</comment>
<accession>A0ABU9N4M4</accession>
<dbReference type="EMBL" id="JBCGDO010000009">
    <property type="protein sequence ID" value="MEM0542664.1"/>
    <property type="molecule type" value="Genomic_DNA"/>
</dbReference>
<dbReference type="RefSeq" id="WP_342695870.1">
    <property type="nucleotide sequence ID" value="NZ_JBCGDO010000009.1"/>
</dbReference>
<protein>
    <submittedName>
        <fullName evidence="1">DNA topoisomerase IV</fullName>
    </submittedName>
</protein>
<dbReference type="PROSITE" id="PS51257">
    <property type="entry name" value="PROKAR_LIPOPROTEIN"/>
    <property type="match status" value="1"/>
</dbReference>
<gene>
    <name evidence="1" type="ORF">WFZ85_08535</name>
</gene>
<organism evidence="1 2">
    <name type="scientific">Flavobacterium aureirubrum</name>
    <dbReference type="NCBI Taxonomy" id="3133147"/>
    <lineage>
        <taxon>Bacteria</taxon>
        <taxon>Pseudomonadati</taxon>
        <taxon>Bacteroidota</taxon>
        <taxon>Flavobacteriia</taxon>
        <taxon>Flavobacteriales</taxon>
        <taxon>Flavobacteriaceae</taxon>
        <taxon>Flavobacterium</taxon>
    </lineage>
</organism>
<name>A0ABU9N4M4_9FLAO</name>
<proteinExistence type="predicted"/>
<keyword evidence="2" id="KW-1185">Reference proteome</keyword>
<evidence type="ECO:0000313" key="2">
    <source>
        <dbReference type="Proteomes" id="UP001460072"/>
    </source>
</evidence>